<feature type="transmembrane region" description="Helical" evidence="13">
    <location>
        <begin position="54"/>
        <end position="79"/>
    </location>
</feature>
<keyword evidence="6" id="KW-0050">Antiport</keyword>
<dbReference type="AlphaFoldDB" id="A0A9D1XC01"/>
<feature type="transmembrane region" description="Helical" evidence="13">
    <location>
        <begin position="346"/>
        <end position="364"/>
    </location>
</feature>
<evidence type="ECO:0000256" key="2">
    <source>
        <dbReference type="ARBA" id="ARBA00004651"/>
    </source>
</evidence>
<dbReference type="GO" id="GO:0005886">
    <property type="term" value="C:plasma membrane"/>
    <property type="evidence" value="ECO:0007669"/>
    <property type="project" value="UniProtKB-SubCell"/>
</dbReference>
<dbReference type="NCBIfam" id="TIGR00797">
    <property type="entry name" value="matE"/>
    <property type="match status" value="1"/>
</dbReference>
<dbReference type="EMBL" id="DXEK01000018">
    <property type="protein sequence ID" value="HIX76237.1"/>
    <property type="molecule type" value="Genomic_DNA"/>
</dbReference>
<evidence type="ECO:0000256" key="13">
    <source>
        <dbReference type="SAM" id="Phobius"/>
    </source>
</evidence>
<dbReference type="Pfam" id="PF01554">
    <property type="entry name" value="MatE"/>
    <property type="match status" value="2"/>
</dbReference>
<dbReference type="PANTHER" id="PTHR43298">
    <property type="entry name" value="MULTIDRUG RESISTANCE PROTEIN NORM-RELATED"/>
    <property type="match status" value="1"/>
</dbReference>
<comment type="similarity">
    <text evidence="3">Belongs to the multi antimicrobial extrusion (MATE) (TC 2.A.66.1) family.</text>
</comment>
<dbReference type="Proteomes" id="UP000886890">
    <property type="component" value="Unassembled WGS sequence"/>
</dbReference>
<feature type="transmembrane region" description="Helical" evidence="13">
    <location>
        <begin position="408"/>
        <end position="432"/>
    </location>
</feature>
<name>A0A9D1XC01_9FIRM</name>
<keyword evidence="7" id="KW-1003">Cell membrane</keyword>
<evidence type="ECO:0000256" key="7">
    <source>
        <dbReference type="ARBA" id="ARBA00022475"/>
    </source>
</evidence>
<proteinExistence type="inferred from homology"/>
<feature type="transmembrane region" description="Helical" evidence="13">
    <location>
        <begin position="316"/>
        <end position="340"/>
    </location>
</feature>
<dbReference type="InterPro" id="IPR050222">
    <property type="entry name" value="MATE_MdtK"/>
</dbReference>
<reference evidence="14" key="2">
    <citation type="submission" date="2021-04" db="EMBL/GenBank/DDBJ databases">
        <authorList>
            <person name="Gilroy R."/>
        </authorList>
    </citation>
    <scope>NUCLEOTIDE SEQUENCE</scope>
    <source>
        <strain evidence="14">CHK183-1962</strain>
    </source>
</reference>
<accession>A0A9D1XC01</accession>
<reference evidence="14" key="1">
    <citation type="journal article" date="2021" name="PeerJ">
        <title>Extensive microbial diversity within the chicken gut microbiome revealed by metagenomics and culture.</title>
        <authorList>
            <person name="Gilroy R."/>
            <person name="Ravi A."/>
            <person name="Getino M."/>
            <person name="Pursley I."/>
            <person name="Horton D.L."/>
            <person name="Alikhan N.F."/>
            <person name="Baker D."/>
            <person name="Gharbi K."/>
            <person name="Hall N."/>
            <person name="Watson M."/>
            <person name="Adriaenssens E.M."/>
            <person name="Foster-Nyarko E."/>
            <person name="Jarju S."/>
            <person name="Secka A."/>
            <person name="Antonio M."/>
            <person name="Oren A."/>
            <person name="Chaudhuri R.R."/>
            <person name="La Ragione R."/>
            <person name="Hildebrand F."/>
            <person name="Pallen M.J."/>
        </authorList>
    </citation>
    <scope>NUCLEOTIDE SEQUENCE</scope>
    <source>
        <strain evidence="14">CHK183-1962</strain>
    </source>
</reference>
<comment type="caution">
    <text evidence="14">The sequence shown here is derived from an EMBL/GenBank/DDBJ whole genome shotgun (WGS) entry which is preliminary data.</text>
</comment>
<dbReference type="GO" id="GO:0006811">
    <property type="term" value="P:monoatomic ion transport"/>
    <property type="evidence" value="ECO:0007669"/>
    <property type="project" value="UniProtKB-KW"/>
</dbReference>
<dbReference type="PIRSF" id="PIRSF006603">
    <property type="entry name" value="DinF"/>
    <property type="match status" value="1"/>
</dbReference>
<feature type="transmembrane region" description="Helical" evidence="13">
    <location>
        <begin position="126"/>
        <end position="144"/>
    </location>
</feature>
<evidence type="ECO:0000313" key="14">
    <source>
        <dbReference type="EMBL" id="HIX76237.1"/>
    </source>
</evidence>
<organism evidence="14 15">
    <name type="scientific">Candidatus Fusicatenibacter merdavium</name>
    <dbReference type="NCBI Taxonomy" id="2838600"/>
    <lineage>
        <taxon>Bacteria</taxon>
        <taxon>Bacillati</taxon>
        <taxon>Bacillota</taxon>
        <taxon>Clostridia</taxon>
        <taxon>Lachnospirales</taxon>
        <taxon>Lachnospiraceae</taxon>
        <taxon>Fusicatenibacter</taxon>
    </lineage>
</organism>
<dbReference type="GO" id="GO:0015297">
    <property type="term" value="F:antiporter activity"/>
    <property type="evidence" value="ECO:0007669"/>
    <property type="project" value="UniProtKB-KW"/>
</dbReference>
<evidence type="ECO:0000256" key="6">
    <source>
        <dbReference type="ARBA" id="ARBA00022449"/>
    </source>
</evidence>
<keyword evidence="11 13" id="KW-0472">Membrane</keyword>
<evidence type="ECO:0000256" key="9">
    <source>
        <dbReference type="ARBA" id="ARBA00022989"/>
    </source>
</evidence>
<comment type="subcellular location">
    <subcellularLocation>
        <location evidence="2">Cell membrane</location>
        <topology evidence="2">Multi-pass membrane protein</topology>
    </subcellularLocation>
</comment>
<feature type="transmembrane region" description="Helical" evidence="13">
    <location>
        <begin position="192"/>
        <end position="213"/>
    </location>
</feature>
<evidence type="ECO:0000256" key="4">
    <source>
        <dbReference type="ARBA" id="ARBA00020268"/>
    </source>
</evidence>
<evidence type="ECO:0000256" key="10">
    <source>
        <dbReference type="ARBA" id="ARBA00023065"/>
    </source>
</evidence>
<gene>
    <name evidence="14" type="ORF">H9734_01370</name>
</gene>
<feature type="transmembrane region" description="Helical" evidence="13">
    <location>
        <begin position="384"/>
        <end position="402"/>
    </location>
</feature>
<feature type="transmembrane region" description="Helical" evidence="13">
    <location>
        <begin position="12"/>
        <end position="34"/>
    </location>
</feature>
<evidence type="ECO:0000256" key="8">
    <source>
        <dbReference type="ARBA" id="ARBA00022692"/>
    </source>
</evidence>
<evidence type="ECO:0000256" key="12">
    <source>
        <dbReference type="ARBA" id="ARBA00031636"/>
    </source>
</evidence>
<feature type="transmembrane region" description="Helical" evidence="13">
    <location>
        <begin position="91"/>
        <end position="114"/>
    </location>
</feature>
<dbReference type="InterPro" id="IPR002528">
    <property type="entry name" value="MATE_fam"/>
</dbReference>
<evidence type="ECO:0000256" key="5">
    <source>
        <dbReference type="ARBA" id="ARBA00022448"/>
    </source>
</evidence>
<keyword evidence="10" id="KW-0406">Ion transport</keyword>
<dbReference type="PANTHER" id="PTHR43298:SF2">
    <property type="entry name" value="FMN_FAD EXPORTER YEEO-RELATED"/>
    <property type="match status" value="1"/>
</dbReference>
<dbReference type="GO" id="GO:0042910">
    <property type="term" value="F:xenobiotic transmembrane transporter activity"/>
    <property type="evidence" value="ECO:0007669"/>
    <property type="project" value="InterPro"/>
</dbReference>
<sequence length="444" mass="48218">MQEKILQGKISTTLIGYAVPVILNMAATQFYSIADAMMVGTGLGSGALAAVSNGATVLQFFLFISGGMELGGNLLVASIKKSRIGEELTKTVYNMIVLDLAIGVVLMILGQVFLGNILNLINTPEMIFSQAMLYTRIYLAGLPFQMGYDLMKQILMGYGDSRRPMCLVLLTTCFNIGMDAVLIYVIPLGVAGAAIASAAAQVIGMILCFGILYRTILKQRFRWEYLGLGPMREMMRLSLPTIFQQIMGPFSSMVRQSLLGRIGVSAIAGFSAANSLSVFLLMPMAGCSQALVVFTAQNLSAGQEKRTREAARVSRWLTAGITTALILLCVCFHEPLLSLYTSDREALSYGALMLTHEPFFYYFYALRNINESRLRGYRKMKEYLISSISTTCLVVLFTWLLVGQIGFSGFYLATGAGNILGLAVSGVLASSLKKEKISGERSGG</sequence>
<evidence type="ECO:0000256" key="3">
    <source>
        <dbReference type="ARBA" id="ARBA00010199"/>
    </source>
</evidence>
<dbReference type="InterPro" id="IPR048279">
    <property type="entry name" value="MdtK-like"/>
</dbReference>
<protein>
    <recommendedName>
        <fullName evidence="4">Probable multidrug resistance protein NorM</fullName>
    </recommendedName>
    <alternativeName>
        <fullName evidence="12">Multidrug-efflux transporter</fullName>
    </alternativeName>
</protein>
<feature type="transmembrane region" description="Helical" evidence="13">
    <location>
        <begin position="165"/>
        <end position="186"/>
    </location>
</feature>
<keyword evidence="8 13" id="KW-0812">Transmembrane</keyword>
<keyword evidence="5" id="KW-0813">Transport</keyword>
<evidence type="ECO:0000256" key="1">
    <source>
        <dbReference type="ARBA" id="ARBA00003408"/>
    </source>
</evidence>
<evidence type="ECO:0000256" key="11">
    <source>
        <dbReference type="ARBA" id="ARBA00023136"/>
    </source>
</evidence>
<evidence type="ECO:0000313" key="15">
    <source>
        <dbReference type="Proteomes" id="UP000886890"/>
    </source>
</evidence>
<comment type="function">
    <text evidence="1">Multidrug efflux pump.</text>
</comment>
<keyword evidence="9 13" id="KW-1133">Transmembrane helix</keyword>